<proteinExistence type="predicted"/>
<dbReference type="Proteomes" id="UP000503447">
    <property type="component" value="Chromosome"/>
</dbReference>
<evidence type="ECO:0000313" key="2">
    <source>
        <dbReference type="Proteomes" id="UP000503447"/>
    </source>
</evidence>
<organism evidence="1 2">
    <name type="scientific">Frigoriglobus tundricola</name>
    <dbReference type="NCBI Taxonomy" id="2774151"/>
    <lineage>
        <taxon>Bacteria</taxon>
        <taxon>Pseudomonadati</taxon>
        <taxon>Planctomycetota</taxon>
        <taxon>Planctomycetia</taxon>
        <taxon>Gemmatales</taxon>
        <taxon>Gemmataceae</taxon>
        <taxon>Frigoriglobus</taxon>
    </lineage>
</organism>
<dbReference type="AlphaFoldDB" id="A0A6M5YYV1"/>
<gene>
    <name evidence="1" type="ORF">FTUN_6235</name>
</gene>
<dbReference type="KEGG" id="ftj:FTUN_6235"/>
<accession>A0A6M5YYV1</accession>
<dbReference type="RefSeq" id="WP_171473769.1">
    <property type="nucleotide sequence ID" value="NZ_CP053452.2"/>
</dbReference>
<sequence>MAEAVLYLPELGYYCDARFNDPAFVADLYADRLRFWVTWPEVLAMAVRDGAASVHFHPWRTNAVCDDTLSYIVGGTRYGLLPPSDEAGAGLAAAARQLAAPGLLGRVRARLAGGAVGRVRLVAASGASDWCVVCWGRGRLAGVEFFRLSPAQVPDVAHNPDAAPTAPDPAA</sequence>
<name>A0A6M5YYV1_9BACT</name>
<keyword evidence="2" id="KW-1185">Reference proteome</keyword>
<protein>
    <submittedName>
        <fullName evidence="1">Uncharacterized protein</fullName>
    </submittedName>
</protein>
<dbReference type="EMBL" id="CP053452">
    <property type="protein sequence ID" value="QJW98640.1"/>
    <property type="molecule type" value="Genomic_DNA"/>
</dbReference>
<reference evidence="2" key="1">
    <citation type="submission" date="2020-05" db="EMBL/GenBank/DDBJ databases">
        <title>Frigoriglobus tundricola gen. nov., sp. nov., a psychrotolerant cellulolytic planctomycete of the family Gemmataceae with two divergent copies of 16S rRNA gene.</title>
        <authorList>
            <person name="Kulichevskaya I.S."/>
            <person name="Ivanova A.A."/>
            <person name="Naumoff D.G."/>
            <person name="Beletsky A.V."/>
            <person name="Rijpstra W.I.C."/>
            <person name="Sinninghe Damste J.S."/>
            <person name="Mardanov A.V."/>
            <person name="Ravin N.V."/>
            <person name="Dedysh S.N."/>
        </authorList>
    </citation>
    <scope>NUCLEOTIDE SEQUENCE [LARGE SCALE GENOMIC DNA]</scope>
    <source>
        <strain evidence="2">PL17</strain>
    </source>
</reference>
<evidence type="ECO:0000313" key="1">
    <source>
        <dbReference type="EMBL" id="QJW98640.1"/>
    </source>
</evidence>